<accession>A0ABV0TFQ2</accession>
<keyword evidence="2" id="KW-1185">Reference proteome</keyword>
<evidence type="ECO:0000313" key="2">
    <source>
        <dbReference type="Proteomes" id="UP001482620"/>
    </source>
</evidence>
<reference evidence="1 2" key="1">
    <citation type="submission" date="2021-06" db="EMBL/GenBank/DDBJ databases">
        <authorList>
            <person name="Palmer J.M."/>
        </authorList>
    </citation>
    <scope>NUCLEOTIDE SEQUENCE [LARGE SCALE GENOMIC DNA]</scope>
    <source>
        <strain evidence="2">if_2019</strain>
        <tissue evidence="1">Muscle</tissue>
    </source>
</reference>
<name>A0ABV0TFQ2_9TELE</name>
<protein>
    <submittedName>
        <fullName evidence="1">Uncharacterized protein</fullName>
    </submittedName>
</protein>
<evidence type="ECO:0000313" key="1">
    <source>
        <dbReference type="EMBL" id="MEQ2230498.1"/>
    </source>
</evidence>
<gene>
    <name evidence="1" type="ORF">ILYODFUR_029890</name>
</gene>
<dbReference type="EMBL" id="JAHRIQ010027499">
    <property type="protein sequence ID" value="MEQ2230498.1"/>
    <property type="molecule type" value="Genomic_DNA"/>
</dbReference>
<organism evidence="1 2">
    <name type="scientific">Ilyodon furcidens</name>
    <name type="common">goldbreast splitfin</name>
    <dbReference type="NCBI Taxonomy" id="33524"/>
    <lineage>
        <taxon>Eukaryota</taxon>
        <taxon>Metazoa</taxon>
        <taxon>Chordata</taxon>
        <taxon>Craniata</taxon>
        <taxon>Vertebrata</taxon>
        <taxon>Euteleostomi</taxon>
        <taxon>Actinopterygii</taxon>
        <taxon>Neopterygii</taxon>
        <taxon>Teleostei</taxon>
        <taxon>Neoteleostei</taxon>
        <taxon>Acanthomorphata</taxon>
        <taxon>Ovalentaria</taxon>
        <taxon>Atherinomorphae</taxon>
        <taxon>Cyprinodontiformes</taxon>
        <taxon>Goodeidae</taxon>
        <taxon>Ilyodon</taxon>
    </lineage>
</organism>
<sequence>MTWHDNGLTHDTTPTPFKQTTVLETNIAHLVICHWGQFHVDYMNVIKVKHYTSRSQGTGLQLCHHLTIDYCSGPDVDQSEKVSCLCDFPCRSYNILFFLTRSQFLRSDPTP</sequence>
<proteinExistence type="predicted"/>
<comment type="caution">
    <text evidence="1">The sequence shown here is derived from an EMBL/GenBank/DDBJ whole genome shotgun (WGS) entry which is preliminary data.</text>
</comment>
<dbReference type="Proteomes" id="UP001482620">
    <property type="component" value="Unassembled WGS sequence"/>
</dbReference>